<dbReference type="Proteomes" id="UP000637628">
    <property type="component" value="Unassembled WGS sequence"/>
</dbReference>
<feature type="signal peptide" evidence="1">
    <location>
        <begin position="1"/>
        <end position="15"/>
    </location>
</feature>
<protein>
    <submittedName>
        <fullName evidence="2">Uncharacterized protein</fullName>
    </submittedName>
</protein>
<sequence>MIKKRWAATSAIALAAAATVPFIRLDRHEAATAPEFKTIDPSVPEAKLLTSVLYLDQWREFGKPAGFAYVPKTRPPGLTGMDPGNPPPLNGDTLLPSTEGRTIDGYHFTAGNTRLFAVVEIATEPTSTCTDTKGMTNALCVRDEHLPTTTDPTARHRTAYFTADSQAALTAADEARRFWATTELVPSSEAAWLTDLTAKARAAAQS</sequence>
<evidence type="ECO:0000313" key="3">
    <source>
        <dbReference type="Proteomes" id="UP000637628"/>
    </source>
</evidence>
<proteinExistence type="predicted"/>
<dbReference type="EMBL" id="BOML01000036">
    <property type="protein sequence ID" value="GIE03161.1"/>
    <property type="molecule type" value="Genomic_DNA"/>
</dbReference>
<feature type="chain" id="PRO_5047439018" evidence="1">
    <location>
        <begin position="16"/>
        <end position="206"/>
    </location>
</feature>
<gene>
    <name evidence="2" type="ORF">Adu01nite_45110</name>
</gene>
<reference evidence="2 3" key="1">
    <citation type="submission" date="2021-01" db="EMBL/GenBank/DDBJ databases">
        <title>Whole genome shotgun sequence of Actinoplanes durhamensis NBRC 14914.</title>
        <authorList>
            <person name="Komaki H."/>
            <person name="Tamura T."/>
        </authorList>
    </citation>
    <scope>NUCLEOTIDE SEQUENCE [LARGE SCALE GENOMIC DNA]</scope>
    <source>
        <strain evidence="2 3">NBRC 14914</strain>
    </source>
</reference>
<dbReference type="RefSeq" id="WP_203728883.1">
    <property type="nucleotide sequence ID" value="NZ_BAAATX010000010.1"/>
</dbReference>
<comment type="caution">
    <text evidence="2">The sequence shown here is derived from an EMBL/GenBank/DDBJ whole genome shotgun (WGS) entry which is preliminary data.</text>
</comment>
<keyword evidence="1" id="KW-0732">Signal</keyword>
<accession>A0ABQ3Z000</accession>
<evidence type="ECO:0000313" key="2">
    <source>
        <dbReference type="EMBL" id="GIE03161.1"/>
    </source>
</evidence>
<keyword evidence="3" id="KW-1185">Reference proteome</keyword>
<organism evidence="2 3">
    <name type="scientific">Paractinoplanes durhamensis</name>
    <dbReference type="NCBI Taxonomy" id="113563"/>
    <lineage>
        <taxon>Bacteria</taxon>
        <taxon>Bacillati</taxon>
        <taxon>Actinomycetota</taxon>
        <taxon>Actinomycetes</taxon>
        <taxon>Micromonosporales</taxon>
        <taxon>Micromonosporaceae</taxon>
        <taxon>Paractinoplanes</taxon>
    </lineage>
</organism>
<evidence type="ECO:0000256" key="1">
    <source>
        <dbReference type="SAM" id="SignalP"/>
    </source>
</evidence>
<name>A0ABQ3Z000_9ACTN</name>